<comment type="caution">
    <text evidence="1">The sequence shown here is derived from an EMBL/GenBank/DDBJ whole genome shotgun (WGS) entry which is preliminary data.</text>
</comment>
<dbReference type="Gene3D" id="3.30.420.10">
    <property type="entry name" value="Ribonuclease H-like superfamily/Ribonuclease H"/>
    <property type="match status" value="1"/>
</dbReference>
<accession>A0A922IAN8</accession>
<dbReference type="AlphaFoldDB" id="A0A922IAN8"/>
<evidence type="ECO:0000313" key="1">
    <source>
        <dbReference type="EMBL" id="KAH9528502.1"/>
    </source>
</evidence>
<name>A0A922IAN8_DERFA</name>
<sequence length="86" mass="10018">MKIFSMIFVCANSRAVHLNVVQNKGLESIFQCLTRFISLYGIPEKIWSDNEKIVAEPNRWEVLSLPFDHNNDLIVVALLYSTKEYR</sequence>
<gene>
    <name evidence="1" type="ORF">DERF_002444</name>
</gene>
<protein>
    <recommendedName>
        <fullName evidence="3">Integrase catalytic domain-containing protein</fullName>
    </recommendedName>
</protein>
<dbReference type="GO" id="GO:0003676">
    <property type="term" value="F:nucleic acid binding"/>
    <property type="evidence" value="ECO:0007669"/>
    <property type="project" value="InterPro"/>
</dbReference>
<reference evidence="1" key="1">
    <citation type="submission" date="2013-05" db="EMBL/GenBank/DDBJ databases">
        <authorList>
            <person name="Yim A.K.Y."/>
            <person name="Chan T.F."/>
            <person name="Ji K.M."/>
            <person name="Liu X.Y."/>
            <person name="Zhou J.W."/>
            <person name="Li R.Q."/>
            <person name="Yang K.Y."/>
            <person name="Li J."/>
            <person name="Li M."/>
            <person name="Law P.T.W."/>
            <person name="Wu Y.L."/>
            <person name="Cai Z.L."/>
            <person name="Qin H."/>
            <person name="Bao Y."/>
            <person name="Leung R.K.K."/>
            <person name="Ng P.K.S."/>
            <person name="Zou J."/>
            <person name="Zhong X.J."/>
            <person name="Ran P.X."/>
            <person name="Zhong N.S."/>
            <person name="Liu Z.G."/>
            <person name="Tsui S.K.W."/>
        </authorList>
    </citation>
    <scope>NUCLEOTIDE SEQUENCE</scope>
    <source>
        <strain evidence="1">Derf</strain>
        <tissue evidence="1">Whole organism</tissue>
    </source>
</reference>
<evidence type="ECO:0008006" key="3">
    <source>
        <dbReference type="Google" id="ProtNLM"/>
    </source>
</evidence>
<proteinExistence type="predicted"/>
<dbReference type="InterPro" id="IPR036397">
    <property type="entry name" value="RNaseH_sf"/>
</dbReference>
<dbReference type="Proteomes" id="UP000790347">
    <property type="component" value="Unassembled WGS sequence"/>
</dbReference>
<evidence type="ECO:0000313" key="2">
    <source>
        <dbReference type="Proteomes" id="UP000790347"/>
    </source>
</evidence>
<organism evidence="1 2">
    <name type="scientific">Dermatophagoides farinae</name>
    <name type="common">American house dust mite</name>
    <dbReference type="NCBI Taxonomy" id="6954"/>
    <lineage>
        <taxon>Eukaryota</taxon>
        <taxon>Metazoa</taxon>
        <taxon>Ecdysozoa</taxon>
        <taxon>Arthropoda</taxon>
        <taxon>Chelicerata</taxon>
        <taxon>Arachnida</taxon>
        <taxon>Acari</taxon>
        <taxon>Acariformes</taxon>
        <taxon>Sarcoptiformes</taxon>
        <taxon>Astigmata</taxon>
        <taxon>Psoroptidia</taxon>
        <taxon>Analgoidea</taxon>
        <taxon>Pyroglyphidae</taxon>
        <taxon>Dermatophagoidinae</taxon>
        <taxon>Dermatophagoides</taxon>
    </lineage>
</organism>
<dbReference type="EMBL" id="ASGP02000001">
    <property type="protein sequence ID" value="KAH9528502.1"/>
    <property type="molecule type" value="Genomic_DNA"/>
</dbReference>
<keyword evidence="2" id="KW-1185">Reference proteome</keyword>
<dbReference type="InterPro" id="IPR012337">
    <property type="entry name" value="RNaseH-like_sf"/>
</dbReference>
<reference evidence="1" key="2">
    <citation type="journal article" date="2022" name="Res Sq">
        <title>Comparative Genomics Reveals Insights into the Divergent Evolution of Astigmatic Mites and Household Pest Adaptations.</title>
        <authorList>
            <person name="Xiong Q."/>
            <person name="Wan A.T.-Y."/>
            <person name="Liu X.-Y."/>
            <person name="Fung C.S.-H."/>
            <person name="Xiao X."/>
            <person name="Malainual N."/>
            <person name="Hou J."/>
            <person name="Wang L."/>
            <person name="Wang M."/>
            <person name="Yang K."/>
            <person name="Cui Y."/>
            <person name="Leung E."/>
            <person name="Nong W."/>
            <person name="Shin S.-K."/>
            <person name="Au S."/>
            <person name="Jeong K.Y."/>
            <person name="Chew F.T."/>
            <person name="Hui J."/>
            <person name="Leung T.F."/>
            <person name="Tungtrongchitr A."/>
            <person name="Zhong N."/>
            <person name="Liu Z."/>
            <person name="Tsui S."/>
        </authorList>
    </citation>
    <scope>NUCLEOTIDE SEQUENCE</scope>
    <source>
        <strain evidence="1">Derf</strain>
        <tissue evidence="1">Whole organism</tissue>
    </source>
</reference>
<dbReference type="SUPFAM" id="SSF53098">
    <property type="entry name" value="Ribonuclease H-like"/>
    <property type="match status" value="1"/>
</dbReference>